<keyword evidence="1" id="KW-0812">Transmembrane</keyword>
<sequence length="294" mass="33069">MCGGSHPGPVPKRVQAVPAQQLSATRRPTLLDYILHIIVCWGLTMYGVIIFVCTLLNMDPTYAVLSWTFETFPASYNLLRWLAFENTALLNVTLLMVRFVTVYLTAIDVVRGFILVAVLAFMGVPLFRNLIDFCDTSAELNTVDHRDVQVFRNVTLLHGIPAQINQLACFVTLLMVTVSAVFFAYVIVRLLPTLELPLEFIGLFISVYVAVVVCEYGAYVHEKSANLLAKFRARMGNMRQGREGRILTRNIKSLRPIGLHVGAGETRLFILGKERKMWVLKSMLDYSVDAVMAY</sequence>
<dbReference type="Proteomes" id="UP000198287">
    <property type="component" value="Unassembled WGS sequence"/>
</dbReference>
<evidence type="ECO:0000313" key="2">
    <source>
        <dbReference type="EMBL" id="OXA39338.1"/>
    </source>
</evidence>
<name>A0A226D3D7_FOLCA</name>
<proteinExistence type="predicted"/>
<feature type="transmembrane region" description="Helical" evidence="1">
    <location>
        <begin position="164"/>
        <end position="188"/>
    </location>
</feature>
<keyword evidence="1" id="KW-1133">Transmembrane helix</keyword>
<feature type="transmembrane region" description="Helical" evidence="1">
    <location>
        <begin position="200"/>
        <end position="219"/>
    </location>
</feature>
<dbReference type="EMBL" id="LNIX01000039">
    <property type="protein sequence ID" value="OXA39338.1"/>
    <property type="molecule type" value="Genomic_DNA"/>
</dbReference>
<feature type="transmembrane region" description="Helical" evidence="1">
    <location>
        <begin position="109"/>
        <end position="127"/>
    </location>
</feature>
<keyword evidence="1" id="KW-0472">Membrane</keyword>
<reference evidence="2 3" key="1">
    <citation type="submission" date="2015-12" db="EMBL/GenBank/DDBJ databases">
        <title>The genome of Folsomia candida.</title>
        <authorList>
            <person name="Faddeeva A."/>
            <person name="Derks M.F."/>
            <person name="Anvar Y."/>
            <person name="Smit S."/>
            <person name="Van Straalen N."/>
            <person name="Roelofs D."/>
        </authorList>
    </citation>
    <scope>NUCLEOTIDE SEQUENCE [LARGE SCALE GENOMIC DNA]</scope>
    <source>
        <strain evidence="2 3">VU population</strain>
        <tissue evidence="2">Whole body</tissue>
    </source>
</reference>
<feature type="transmembrane region" description="Helical" evidence="1">
    <location>
        <begin position="33"/>
        <end position="58"/>
    </location>
</feature>
<evidence type="ECO:0000256" key="1">
    <source>
        <dbReference type="SAM" id="Phobius"/>
    </source>
</evidence>
<protein>
    <submittedName>
        <fullName evidence="2">Uncharacterized protein</fullName>
    </submittedName>
</protein>
<accession>A0A226D3D7</accession>
<evidence type="ECO:0000313" key="3">
    <source>
        <dbReference type="Proteomes" id="UP000198287"/>
    </source>
</evidence>
<keyword evidence="3" id="KW-1185">Reference proteome</keyword>
<comment type="caution">
    <text evidence="2">The sequence shown here is derived from an EMBL/GenBank/DDBJ whole genome shotgun (WGS) entry which is preliminary data.</text>
</comment>
<gene>
    <name evidence="2" type="ORF">Fcan01_25895</name>
</gene>
<dbReference type="AlphaFoldDB" id="A0A226D3D7"/>
<organism evidence="2 3">
    <name type="scientific">Folsomia candida</name>
    <name type="common">Springtail</name>
    <dbReference type="NCBI Taxonomy" id="158441"/>
    <lineage>
        <taxon>Eukaryota</taxon>
        <taxon>Metazoa</taxon>
        <taxon>Ecdysozoa</taxon>
        <taxon>Arthropoda</taxon>
        <taxon>Hexapoda</taxon>
        <taxon>Collembola</taxon>
        <taxon>Entomobryomorpha</taxon>
        <taxon>Isotomoidea</taxon>
        <taxon>Isotomidae</taxon>
        <taxon>Proisotominae</taxon>
        <taxon>Folsomia</taxon>
    </lineage>
</organism>